<accession>A0ABV6NI25</accession>
<dbReference type="Pfam" id="PF00534">
    <property type="entry name" value="Glycos_transf_1"/>
    <property type="match status" value="1"/>
</dbReference>
<proteinExistence type="predicted"/>
<gene>
    <name evidence="2" type="ORF">ACFFH4_15510</name>
</gene>
<dbReference type="InterPro" id="IPR052622">
    <property type="entry name" value="Glycosyltransferase_G1"/>
</dbReference>
<feature type="domain" description="Glycosyl transferase family 1" evidence="1">
    <location>
        <begin position="165"/>
        <end position="320"/>
    </location>
</feature>
<dbReference type="RefSeq" id="WP_273846978.1">
    <property type="nucleotide sequence ID" value="NZ_JAQQWT010000021.1"/>
</dbReference>
<dbReference type="GO" id="GO:0016757">
    <property type="term" value="F:glycosyltransferase activity"/>
    <property type="evidence" value="ECO:0007669"/>
    <property type="project" value="UniProtKB-KW"/>
</dbReference>
<sequence>MKLKIGSITNPKILFFTPYYEQNRGNATTAKRIVKGLTTWGASIRVFAYEEQSWDAEWESYFHEADIYHVIHLKRFAEWFKRYSHLEISKPYILTSGGTDVNEDLKDANAARLMNAVADQSCGITVFSEDGKEKIVRANPVLADRIYVIPQSVELPVGQVTSVEFSGDPVFLLPAGLRPIKDVFYLFDELKKMRVTWPSLSFNILGPVLDKKVHQEVVEREKENDWFHYYDAVPIDQMKSIYEKVDIVLNSSISEGQSAAVLEALSIGKIVFARNNSGNASVIKEGKTGFLFHTPAEFHQKVTELFHSKEKQAEIREKAKTYIDQHHSLDKEMMQFLEVYTHCLTKVYSS</sequence>
<dbReference type="PANTHER" id="PTHR46660:SF2">
    <property type="entry name" value="GLYCOSYLTRANSFERASE 1 DOMAIN-CONTAINING PROTEIN 1"/>
    <property type="match status" value="1"/>
</dbReference>
<dbReference type="SUPFAM" id="SSF53756">
    <property type="entry name" value="UDP-Glycosyltransferase/glycogen phosphorylase"/>
    <property type="match status" value="1"/>
</dbReference>
<dbReference type="Proteomes" id="UP001589833">
    <property type="component" value="Unassembled WGS sequence"/>
</dbReference>
<dbReference type="PANTHER" id="PTHR46660">
    <property type="match status" value="1"/>
</dbReference>
<evidence type="ECO:0000313" key="3">
    <source>
        <dbReference type="Proteomes" id="UP001589833"/>
    </source>
</evidence>
<keyword evidence="2" id="KW-0328">Glycosyltransferase</keyword>
<keyword evidence="2" id="KW-0808">Transferase</keyword>
<organism evidence="2 3">
    <name type="scientific">Halalkalibacter alkalisediminis</name>
    <dbReference type="NCBI Taxonomy" id="935616"/>
    <lineage>
        <taxon>Bacteria</taxon>
        <taxon>Bacillati</taxon>
        <taxon>Bacillota</taxon>
        <taxon>Bacilli</taxon>
        <taxon>Bacillales</taxon>
        <taxon>Bacillaceae</taxon>
        <taxon>Halalkalibacter</taxon>
    </lineage>
</organism>
<protein>
    <submittedName>
        <fullName evidence="2">Glycosyltransferase</fullName>
        <ecNumber evidence="2">2.4.-.-</ecNumber>
    </submittedName>
</protein>
<name>A0ABV6NI25_9BACI</name>
<comment type="caution">
    <text evidence="2">The sequence shown here is derived from an EMBL/GenBank/DDBJ whole genome shotgun (WGS) entry which is preliminary data.</text>
</comment>
<evidence type="ECO:0000259" key="1">
    <source>
        <dbReference type="Pfam" id="PF00534"/>
    </source>
</evidence>
<dbReference type="CDD" id="cd03801">
    <property type="entry name" value="GT4_PimA-like"/>
    <property type="match status" value="1"/>
</dbReference>
<dbReference type="InterPro" id="IPR001296">
    <property type="entry name" value="Glyco_trans_1"/>
</dbReference>
<dbReference type="Gene3D" id="3.40.50.2000">
    <property type="entry name" value="Glycogen Phosphorylase B"/>
    <property type="match status" value="2"/>
</dbReference>
<evidence type="ECO:0000313" key="2">
    <source>
        <dbReference type="EMBL" id="MFC0560410.1"/>
    </source>
</evidence>
<dbReference type="EC" id="2.4.-.-" evidence="2"/>
<reference evidence="2 3" key="1">
    <citation type="submission" date="2024-09" db="EMBL/GenBank/DDBJ databases">
        <authorList>
            <person name="Sun Q."/>
            <person name="Mori K."/>
        </authorList>
    </citation>
    <scope>NUCLEOTIDE SEQUENCE [LARGE SCALE GENOMIC DNA]</scope>
    <source>
        <strain evidence="2 3">NCAIM B.02301</strain>
    </source>
</reference>
<dbReference type="EMBL" id="JBHLTR010000026">
    <property type="protein sequence ID" value="MFC0560410.1"/>
    <property type="molecule type" value="Genomic_DNA"/>
</dbReference>
<keyword evidence="3" id="KW-1185">Reference proteome</keyword>